<accession>A0A9N9NDP7</accession>
<feature type="region of interest" description="Disordered" evidence="1">
    <location>
        <begin position="51"/>
        <end position="72"/>
    </location>
</feature>
<dbReference type="OrthoDB" id="10499719at2759"/>
<name>A0A9N9NDP7_9GLOM</name>
<evidence type="ECO:0000313" key="2">
    <source>
        <dbReference type="EMBL" id="CAG8723115.1"/>
    </source>
</evidence>
<evidence type="ECO:0000256" key="1">
    <source>
        <dbReference type="SAM" id="MobiDB-lite"/>
    </source>
</evidence>
<comment type="caution">
    <text evidence="2">The sequence shown here is derived from an EMBL/GenBank/DDBJ whole genome shotgun (WGS) entry which is preliminary data.</text>
</comment>
<protein>
    <submittedName>
        <fullName evidence="2">3304_t:CDS:1</fullName>
    </submittedName>
</protein>
<evidence type="ECO:0000313" key="3">
    <source>
        <dbReference type="Proteomes" id="UP000789508"/>
    </source>
</evidence>
<keyword evidence="3" id="KW-1185">Reference proteome</keyword>
<feature type="non-terminal residue" evidence="2">
    <location>
        <position position="1"/>
    </location>
</feature>
<organism evidence="2 3">
    <name type="scientific">Ambispora leptoticha</name>
    <dbReference type="NCBI Taxonomy" id="144679"/>
    <lineage>
        <taxon>Eukaryota</taxon>
        <taxon>Fungi</taxon>
        <taxon>Fungi incertae sedis</taxon>
        <taxon>Mucoromycota</taxon>
        <taxon>Glomeromycotina</taxon>
        <taxon>Glomeromycetes</taxon>
        <taxon>Archaeosporales</taxon>
        <taxon>Ambisporaceae</taxon>
        <taxon>Ambispora</taxon>
    </lineage>
</organism>
<sequence length="72" mass="8489">GSVSYIIRLWKEFKTLFDMKSELDSDFSFNQVATQIRELRGEKGIAASTLKSFYQRKNEPEEENTRSHPRMD</sequence>
<dbReference type="EMBL" id="CAJVPS010027049">
    <property type="protein sequence ID" value="CAG8723115.1"/>
    <property type="molecule type" value="Genomic_DNA"/>
</dbReference>
<feature type="compositionally biased region" description="Basic and acidic residues" evidence="1">
    <location>
        <begin position="56"/>
        <end position="72"/>
    </location>
</feature>
<reference evidence="2" key="1">
    <citation type="submission" date="2021-06" db="EMBL/GenBank/DDBJ databases">
        <authorList>
            <person name="Kallberg Y."/>
            <person name="Tangrot J."/>
            <person name="Rosling A."/>
        </authorList>
    </citation>
    <scope>NUCLEOTIDE SEQUENCE</scope>
    <source>
        <strain evidence="2">FL130A</strain>
    </source>
</reference>
<dbReference type="Proteomes" id="UP000789508">
    <property type="component" value="Unassembled WGS sequence"/>
</dbReference>
<gene>
    <name evidence="2" type="ORF">ALEPTO_LOCUS12331</name>
</gene>
<dbReference type="AlphaFoldDB" id="A0A9N9NDP7"/>
<proteinExistence type="predicted"/>